<dbReference type="NCBIfam" id="TIGR01730">
    <property type="entry name" value="RND_mfp"/>
    <property type="match status" value="1"/>
</dbReference>
<dbReference type="SUPFAM" id="SSF111369">
    <property type="entry name" value="HlyD-like secretion proteins"/>
    <property type="match status" value="1"/>
</dbReference>
<feature type="compositionally biased region" description="Low complexity" evidence="3">
    <location>
        <begin position="381"/>
        <end position="391"/>
    </location>
</feature>
<dbReference type="GO" id="GO:1990281">
    <property type="term" value="C:efflux pump complex"/>
    <property type="evidence" value="ECO:0007669"/>
    <property type="project" value="TreeGrafter"/>
</dbReference>
<protein>
    <submittedName>
        <fullName evidence="6">RND family efflux transporter MFP subunit</fullName>
    </submittedName>
</protein>
<name>A0A840LG04_9BURK</name>
<dbReference type="EMBL" id="JACHLP010000007">
    <property type="protein sequence ID" value="MBB4844969.1"/>
    <property type="molecule type" value="Genomic_DNA"/>
</dbReference>
<dbReference type="AlphaFoldDB" id="A0A840LG04"/>
<dbReference type="InterPro" id="IPR006143">
    <property type="entry name" value="RND_pump_MFP"/>
</dbReference>
<dbReference type="PANTHER" id="PTHR30469">
    <property type="entry name" value="MULTIDRUG RESISTANCE PROTEIN MDTA"/>
    <property type="match status" value="1"/>
</dbReference>
<dbReference type="Pfam" id="PF25954">
    <property type="entry name" value="Beta-barrel_RND_2"/>
    <property type="match status" value="1"/>
</dbReference>
<reference evidence="6 7" key="1">
    <citation type="submission" date="2020-08" db="EMBL/GenBank/DDBJ databases">
        <title>Functional genomics of gut bacteria from endangered species of beetles.</title>
        <authorList>
            <person name="Carlos-Shanley C."/>
        </authorList>
    </citation>
    <scope>NUCLEOTIDE SEQUENCE [LARGE SCALE GENOMIC DNA]</scope>
    <source>
        <strain evidence="6 7">S00239</strain>
    </source>
</reference>
<dbReference type="RefSeq" id="WP_246448495.1">
    <property type="nucleotide sequence ID" value="NZ_JACHLP010000007.1"/>
</dbReference>
<feature type="domain" description="CusB-like beta-barrel" evidence="5">
    <location>
        <begin position="238"/>
        <end position="299"/>
    </location>
</feature>
<dbReference type="Gene3D" id="2.40.30.170">
    <property type="match status" value="1"/>
</dbReference>
<evidence type="ECO:0000256" key="1">
    <source>
        <dbReference type="ARBA" id="ARBA00009477"/>
    </source>
</evidence>
<evidence type="ECO:0000313" key="7">
    <source>
        <dbReference type="Proteomes" id="UP000562027"/>
    </source>
</evidence>
<dbReference type="PANTHER" id="PTHR30469:SF15">
    <property type="entry name" value="HLYD FAMILY OF SECRETION PROTEINS"/>
    <property type="match status" value="1"/>
</dbReference>
<keyword evidence="7" id="KW-1185">Reference proteome</keyword>
<feature type="region of interest" description="Disordered" evidence="3">
    <location>
        <begin position="381"/>
        <end position="402"/>
    </location>
</feature>
<dbReference type="InterPro" id="IPR058625">
    <property type="entry name" value="MdtA-like_BSH"/>
</dbReference>
<evidence type="ECO:0000259" key="5">
    <source>
        <dbReference type="Pfam" id="PF25954"/>
    </source>
</evidence>
<keyword evidence="2" id="KW-0175">Coiled coil</keyword>
<dbReference type="Pfam" id="PF25917">
    <property type="entry name" value="BSH_RND"/>
    <property type="match status" value="1"/>
</dbReference>
<dbReference type="InterPro" id="IPR058792">
    <property type="entry name" value="Beta-barrel_RND_2"/>
</dbReference>
<feature type="domain" description="Multidrug resistance protein MdtA-like barrel-sandwich hybrid" evidence="4">
    <location>
        <begin position="82"/>
        <end position="221"/>
    </location>
</feature>
<evidence type="ECO:0000259" key="4">
    <source>
        <dbReference type="Pfam" id="PF25917"/>
    </source>
</evidence>
<evidence type="ECO:0000313" key="6">
    <source>
        <dbReference type="EMBL" id="MBB4844969.1"/>
    </source>
</evidence>
<dbReference type="Gene3D" id="2.40.420.20">
    <property type="match status" value="1"/>
</dbReference>
<sequence length="402" mass="42553">MAAIRLTNSRRKLWIMGAVAAAVLAAGAGVTVLASKGDEGKKPEEKKAETVLEFVPTEVVAPKRVSMPGLIEFSGPLVAPGTVIVRAKSAGSLLNLSVAEGSRVKAGQVLGQIDLEELRYRIAERSAALESARAQLDQTERHYKASQGLAAQNFIAATALDSSRAAMEAARAQMLAARAQLDTSQVSLRQAALIAPISGIVAKRHALPGEKLAPEQQILSIVDLSRLELAGLVGTHEVGRLKPGMVVQVRVEGVEAPVEARIARIAPAAEPGTRSIGVTLELSNREESLRAGQYALARVQLPDETQRLSLPETALSSSGGQEQVWMIENGALVRRIVTTGRRDVREGRVEILQGLNEQAQVLGARFDNLRDGAKATVVQAKSKPAKLASAADQAGASKHKSN</sequence>
<dbReference type="Gene3D" id="1.10.287.470">
    <property type="entry name" value="Helix hairpin bin"/>
    <property type="match status" value="1"/>
</dbReference>
<dbReference type="Proteomes" id="UP000562027">
    <property type="component" value="Unassembled WGS sequence"/>
</dbReference>
<comment type="caution">
    <text evidence="6">The sequence shown here is derived from an EMBL/GenBank/DDBJ whole genome shotgun (WGS) entry which is preliminary data.</text>
</comment>
<evidence type="ECO:0000256" key="3">
    <source>
        <dbReference type="SAM" id="MobiDB-lite"/>
    </source>
</evidence>
<organism evidence="6 7">
    <name type="scientific">Roseateles oligotrophus</name>
    <dbReference type="NCBI Taxonomy" id="1769250"/>
    <lineage>
        <taxon>Bacteria</taxon>
        <taxon>Pseudomonadati</taxon>
        <taxon>Pseudomonadota</taxon>
        <taxon>Betaproteobacteria</taxon>
        <taxon>Burkholderiales</taxon>
        <taxon>Sphaerotilaceae</taxon>
        <taxon>Roseateles</taxon>
    </lineage>
</organism>
<gene>
    <name evidence="6" type="ORF">HNP55_003515</name>
</gene>
<feature type="coiled-coil region" evidence="2">
    <location>
        <begin position="115"/>
        <end position="180"/>
    </location>
</feature>
<dbReference type="Gene3D" id="2.40.50.100">
    <property type="match status" value="1"/>
</dbReference>
<accession>A0A840LG04</accession>
<comment type="similarity">
    <text evidence="1">Belongs to the membrane fusion protein (MFP) (TC 8.A.1) family.</text>
</comment>
<proteinExistence type="inferred from homology"/>
<dbReference type="GO" id="GO:0015562">
    <property type="term" value="F:efflux transmembrane transporter activity"/>
    <property type="evidence" value="ECO:0007669"/>
    <property type="project" value="TreeGrafter"/>
</dbReference>
<evidence type="ECO:0000256" key="2">
    <source>
        <dbReference type="SAM" id="Coils"/>
    </source>
</evidence>